<accession>A0A653A6G8</accession>
<name>A0A653A6G8_UNCDX</name>
<proteinExistence type="predicted"/>
<gene>
    <name evidence="3" type="ORF">TRIP_B300007</name>
</gene>
<organism evidence="3">
    <name type="scientific">Uncultured Desulfatiglans sp</name>
    <dbReference type="NCBI Taxonomy" id="1748965"/>
    <lineage>
        <taxon>Bacteria</taxon>
        <taxon>Pseudomonadati</taxon>
        <taxon>Thermodesulfobacteriota</taxon>
        <taxon>Desulfobacteria</taxon>
        <taxon>Desulfatiglandales</taxon>
        <taxon>Desulfatiglandaceae</taxon>
        <taxon>Desulfatiglans</taxon>
        <taxon>environmental samples</taxon>
    </lineage>
</organism>
<feature type="signal peptide" evidence="2">
    <location>
        <begin position="1"/>
        <end position="23"/>
    </location>
</feature>
<evidence type="ECO:0008006" key="4">
    <source>
        <dbReference type="Google" id="ProtNLM"/>
    </source>
</evidence>
<evidence type="ECO:0000313" key="3">
    <source>
        <dbReference type="EMBL" id="VBB43617.1"/>
    </source>
</evidence>
<dbReference type="EMBL" id="UPXX01000024">
    <property type="protein sequence ID" value="VBB43617.1"/>
    <property type="molecule type" value="Genomic_DNA"/>
</dbReference>
<feature type="chain" id="PRO_5024827686" description="CARDB domain-containing protein" evidence="2">
    <location>
        <begin position="24"/>
        <end position="283"/>
    </location>
</feature>
<protein>
    <recommendedName>
        <fullName evidence="4">CARDB domain-containing protein</fullName>
    </recommendedName>
</protein>
<keyword evidence="1" id="KW-0472">Membrane</keyword>
<evidence type="ECO:0000256" key="1">
    <source>
        <dbReference type="SAM" id="Phobius"/>
    </source>
</evidence>
<reference evidence="3" key="1">
    <citation type="submission" date="2018-07" db="EMBL/GenBank/DDBJ databases">
        <authorList>
            <consortium name="Genoscope - CEA"/>
            <person name="William W."/>
        </authorList>
    </citation>
    <scope>NUCLEOTIDE SEQUENCE</scope>
    <source>
        <strain evidence="3">IK1</strain>
    </source>
</reference>
<sequence>MAGLRRTWPVALLTLLLPLQTAAGTIRTSITTTRTITQEGIIDLDCRIRNSGDATAHKLSATLMMGGIVRKFDPLGDNPPGGEIRLEKRLEPPGLDPGLYTAVIRVDFEEQAGKRHHAYHLFQVPYRVKEMPAPNLPVKIEATPPRFNRKGFRGKESRIALTLENDAQMEIGLQARLHLPQGFTSTVENLTFRLAPGESKTARIPLHLGPDGKDSSPYHLIVWANHNGAHHSWDLAGQVRVEDRPVYFRAYFASSVLVLLGLFAALQLRSRKASITSRLSVKA</sequence>
<dbReference type="AlphaFoldDB" id="A0A653A6G8"/>
<keyword evidence="2" id="KW-0732">Signal</keyword>
<feature type="transmembrane region" description="Helical" evidence="1">
    <location>
        <begin position="248"/>
        <end position="268"/>
    </location>
</feature>
<keyword evidence="1" id="KW-1133">Transmembrane helix</keyword>
<keyword evidence="1" id="KW-0812">Transmembrane</keyword>
<evidence type="ECO:0000256" key="2">
    <source>
        <dbReference type="SAM" id="SignalP"/>
    </source>
</evidence>